<dbReference type="Pfam" id="PF02958">
    <property type="entry name" value="EcKL"/>
    <property type="match status" value="1"/>
</dbReference>
<dbReference type="Gene3D" id="3.90.1200.10">
    <property type="match status" value="1"/>
</dbReference>
<name>A0A1Y1MV56_PHOPY</name>
<proteinExistence type="predicted"/>
<dbReference type="InterPro" id="IPR015897">
    <property type="entry name" value="CHK_kinase-like"/>
</dbReference>
<dbReference type="InterPro" id="IPR004119">
    <property type="entry name" value="EcKL"/>
</dbReference>
<protein>
    <recommendedName>
        <fullName evidence="1">CHK kinase-like domain-containing protein</fullName>
    </recommendedName>
</protein>
<evidence type="ECO:0000259" key="1">
    <source>
        <dbReference type="SMART" id="SM00587"/>
    </source>
</evidence>
<dbReference type="EMBL" id="GEZM01026073">
    <property type="protein sequence ID" value="JAV87258.1"/>
    <property type="molecule type" value="Transcribed_RNA"/>
</dbReference>
<feature type="domain" description="CHK kinase-like" evidence="1">
    <location>
        <begin position="129"/>
        <end position="328"/>
    </location>
</feature>
<organism evidence="2">
    <name type="scientific">Photinus pyralis</name>
    <name type="common">Common eastern firefly</name>
    <name type="synonym">Lampyris pyralis</name>
    <dbReference type="NCBI Taxonomy" id="7054"/>
    <lineage>
        <taxon>Eukaryota</taxon>
        <taxon>Metazoa</taxon>
        <taxon>Ecdysozoa</taxon>
        <taxon>Arthropoda</taxon>
        <taxon>Hexapoda</taxon>
        <taxon>Insecta</taxon>
        <taxon>Pterygota</taxon>
        <taxon>Neoptera</taxon>
        <taxon>Endopterygota</taxon>
        <taxon>Coleoptera</taxon>
        <taxon>Polyphaga</taxon>
        <taxon>Elateriformia</taxon>
        <taxon>Elateroidea</taxon>
        <taxon>Lampyridae</taxon>
        <taxon>Lampyrinae</taxon>
        <taxon>Photinus</taxon>
    </lineage>
</organism>
<dbReference type="EMBL" id="GEZM01026074">
    <property type="protein sequence ID" value="JAV87257.1"/>
    <property type="molecule type" value="Transcribed_RNA"/>
</dbReference>
<dbReference type="PANTHER" id="PTHR11012:SF30">
    <property type="entry name" value="PROTEIN KINASE-LIKE DOMAIN-CONTAINING"/>
    <property type="match status" value="1"/>
</dbReference>
<reference evidence="2" key="1">
    <citation type="journal article" date="2016" name="Sci. Rep.">
        <title>Molecular characterization of firefly nuptial gifts: a multi-omics approach sheds light on postcopulatory sexual selection.</title>
        <authorList>
            <person name="Al-Wathiqui N."/>
            <person name="Fallon T.R."/>
            <person name="South A."/>
            <person name="Weng J.K."/>
            <person name="Lewis S.M."/>
        </authorList>
    </citation>
    <scope>NUCLEOTIDE SEQUENCE</scope>
</reference>
<dbReference type="SMART" id="SM00587">
    <property type="entry name" value="CHK"/>
    <property type="match status" value="1"/>
</dbReference>
<dbReference type="SUPFAM" id="SSF56112">
    <property type="entry name" value="Protein kinase-like (PK-like)"/>
    <property type="match status" value="1"/>
</dbReference>
<dbReference type="PANTHER" id="PTHR11012">
    <property type="entry name" value="PROTEIN KINASE-LIKE DOMAIN-CONTAINING"/>
    <property type="match status" value="1"/>
</dbReference>
<sequence length="412" mass="47516">MSATTDSQLTIKEKLLPLVKQFLKDALEGCTVEMSCATKPGQNWLGLVQNVKVQGDGKVEINLVAKLAPYQLAYRNMLPIRNIYEREVFFYEKVVPEFLKLQEKKALSSGLGPFIKVHLTSLEMFREALIMENMKLKGFRDRDYRIDVDYAHASLVMKEMGKLHALSFAIKDQTPDVYRYIEENLRESFFNSNSFNRMVSMVQISVEVISKDYESTHDRALCLKLRTSFEKVPDFLKSLQNSRIFGRYSAITHGDLQIRNVMFKYENPSQVDVPTEVCIIDWQTACIGSIAFDIAYFMFLCTSGSFRKLHYTNLLRDYYQSLTSLLIGLGSDPEALIPYSAVLSELRQFAKLALYKMVWIASLNMIKAQDIPDIFNLDEEQIEKHLSSVPHEAYVKKIRDIISDFVEYGYDF</sequence>
<evidence type="ECO:0000313" key="2">
    <source>
        <dbReference type="EMBL" id="JAV87257.1"/>
    </source>
</evidence>
<dbReference type="AlphaFoldDB" id="A0A1Y1MV56"/>
<dbReference type="InterPro" id="IPR011009">
    <property type="entry name" value="Kinase-like_dom_sf"/>
</dbReference>
<accession>A0A1Y1MV56</accession>